<protein>
    <submittedName>
        <fullName evidence="1">Uncharacterized protein</fullName>
    </submittedName>
</protein>
<organism evidence="1 2">
    <name type="scientific">Nephila pilipes</name>
    <name type="common">Giant wood spider</name>
    <name type="synonym">Nephila maculata</name>
    <dbReference type="NCBI Taxonomy" id="299642"/>
    <lineage>
        <taxon>Eukaryota</taxon>
        <taxon>Metazoa</taxon>
        <taxon>Ecdysozoa</taxon>
        <taxon>Arthropoda</taxon>
        <taxon>Chelicerata</taxon>
        <taxon>Arachnida</taxon>
        <taxon>Araneae</taxon>
        <taxon>Araneomorphae</taxon>
        <taxon>Entelegynae</taxon>
        <taxon>Araneoidea</taxon>
        <taxon>Nephilidae</taxon>
        <taxon>Nephila</taxon>
    </lineage>
</organism>
<dbReference type="EMBL" id="BMAW01022165">
    <property type="protein sequence ID" value="GFT76620.1"/>
    <property type="molecule type" value="Genomic_DNA"/>
</dbReference>
<sequence length="57" mass="6682">QPFKLGKTAPKPVQLWNYICLENGLLKTEYLVSCIECEQSELIFVCQMLRLIVEFFN</sequence>
<dbReference type="AlphaFoldDB" id="A0A8X6U3H7"/>
<evidence type="ECO:0000313" key="2">
    <source>
        <dbReference type="Proteomes" id="UP000887013"/>
    </source>
</evidence>
<name>A0A8X6U3H7_NEPPI</name>
<dbReference type="OrthoDB" id="3800936at2759"/>
<evidence type="ECO:0000313" key="1">
    <source>
        <dbReference type="EMBL" id="GFT76620.1"/>
    </source>
</evidence>
<dbReference type="Proteomes" id="UP000887013">
    <property type="component" value="Unassembled WGS sequence"/>
</dbReference>
<proteinExistence type="predicted"/>
<feature type="non-terminal residue" evidence="1">
    <location>
        <position position="1"/>
    </location>
</feature>
<gene>
    <name evidence="1" type="ORF">NPIL_386031</name>
</gene>
<reference evidence="1" key="1">
    <citation type="submission" date="2020-08" db="EMBL/GenBank/DDBJ databases">
        <title>Multicomponent nature underlies the extraordinary mechanical properties of spider dragline silk.</title>
        <authorList>
            <person name="Kono N."/>
            <person name="Nakamura H."/>
            <person name="Mori M."/>
            <person name="Yoshida Y."/>
            <person name="Ohtoshi R."/>
            <person name="Malay A.D."/>
            <person name="Moran D.A.P."/>
            <person name="Tomita M."/>
            <person name="Numata K."/>
            <person name="Arakawa K."/>
        </authorList>
    </citation>
    <scope>NUCLEOTIDE SEQUENCE</scope>
</reference>
<comment type="caution">
    <text evidence="1">The sequence shown here is derived from an EMBL/GenBank/DDBJ whole genome shotgun (WGS) entry which is preliminary data.</text>
</comment>
<keyword evidence="2" id="KW-1185">Reference proteome</keyword>
<accession>A0A8X6U3H7</accession>